<evidence type="ECO:0000256" key="2">
    <source>
        <dbReference type="ARBA" id="ARBA00022723"/>
    </source>
</evidence>
<dbReference type="InterPro" id="IPR011057">
    <property type="entry name" value="Mss4-like_sf"/>
</dbReference>
<dbReference type="Proteomes" id="UP001166571">
    <property type="component" value="Unassembled WGS sequence"/>
</dbReference>
<keyword evidence="3" id="KW-0862">Zinc</keyword>
<accession>A0ABS7MA29</accession>
<evidence type="ECO:0000313" key="7">
    <source>
        <dbReference type="Proteomes" id="UP001166571"/>
    </source>
</evidence>
<evidence type="ECO:0000256" key="3">
    <source>
        <dbReference type="ARBA" id="ARBA00022833"/>
    </source>
</evidence>
<name>A0ABS7MA29_9SPHN</name>
<protein>
    <submittedName>
        <fullName evidence="6">GFA family protein</fullName>
    </submittedName>
</protein>
<dbReference type="SUPFAM" id="SSF51316">
    <property type="entry name" value="Mss4-like"/>
    <property type="match status" value="1"/>
</dbReference>
<feature type="domain" description="CENP-V/GFA" evidence="5">
    <location>
        <begin position="12"/>
        <end position="115"/>
    </location>
</feature>
<proteinExistence type="inferred from homology"/>
<comment type="caution">
    <text evidence="6">The sequence shown here is derived from an EMBL/GenBank/DDBJ whole genome shotgun (WGS) entry which is preliminary data.</text>
</comment>
<dbReference type="Gene3D" id="3.90.1590.10">
    <property type="entry name" value="glutathione-dependent formaldehyde- activating enzyme (gfa)"/>
    <property type="match status" value="1"/>
</dbReference>
<dbReference type="Pfam" id="PF04828">
    <property type="entry name" value="GFA"/>
    <property type="match status" value="1"/>
</dbReference>
<keyword evidence="4" id="KW-0456">Lyase</keyword>
<dbReference type="PANTHER" id="PTHR33337">
    <property type="entry name" value="GFA DOMAIN-CONTAINING PROTEIN"/>
    <property type="match status" value="1"/>
</dbReference>
<comment type="similarity">
    <text evidence="1">Belongs to the Gfa family.</text>
</comment>
<sequence length="165" mass="18390">MPEKLERIETQASGGCQCGAVRYHVSAMLDTSHICHCRMCQKAAGNFFAALVGIPRDAIVWTRGEPASFNSSDQVARGFCRDCGTPLYYDYLASKHLNLTTGSFDEPARFTPKYQFGVEARMPWFDTLPSLHQEGTTEEVMADYVGAIAASNHQHPDHDTENWPE</sequence>
<evidence type="ECO:0000256" key="4">
    <source>
        <dbReference type="ARBA" id="ARBA00023239"/>
    </source>
</evidence>
<dbReference type="PANTHER" id="PTHR33337:SF40">
    <property type="entry name" value="CENP-V_GFA DOMAIN-CONTAINING PROTEIN-RELATED"/>
    <property type="match status" value="1"/>
</dbReference>
<keyword evidence="2" id="KW-0479">Metal-binding</keyword>
<dbReference type="EMBL" id="JAILXK010000001">
    <property type="protein sequence ID" value="MBY4635873.1"/>
    <property type="molecule type" value="Genomic_DNA"/>
</dbReference>
<evidence type="ECO:0000313" key="6">
    <source>
        <dbReference type="EMBL" id="MBY4635873.1"/>
    </source>
</evidence>
<organism evidence="6 7">
    <name type="scientific">Sphingopyxis jiangsuensis</name>
    <dbReference type="NCBI Taxonomy" id="2871171"/>
    <lineage>
        <taxon>Bacteria</taxon>
        <taxon>Pseudomonadati</taxon>
        <taxon>Pseudomonadota</taxon>
        <taxon>Alphaproteobacteria</taxon>
        <taxon>Sphingomonadales</taxon>
        <taxon>Sphingomonadaceae</taxon>
        <taxon>Sphingopyxis</taxon>
    </lineage>
</organism>
<evidence type="ECO:0000256" key="1">
    <source>
        <dbReference type="ARBA" id="ARBA00005495"/>
    </source>
</evidence>
<evidence type="ECO:0000259" key="5">
    <source>
        <dbReference type="PROSITE" id="PS51891"/>
    </source>
</evidence>
<gene>
    <name evidence="6" type="ORF">K5P26_01810</name>
</gene>
<dbReference type="PROSITE" id="PS51891">
    <property type="entry name" value="CENP_V_GFA"/>
    <property type="match status" value="1"/>
</dbReference>
<reference evidence="6" key="1">
    <citation type="submission" date="2021-08" db="EMBL/GenBank/DDBJ databases">
        <title>Sphingopyxis panaciterrulae sp. nov., isolated from the surface water of the Yellow Sea.</title>
        <authorList>
            <person name="Gao Z."/>
            <person name="Zhang D."/>
            <person name="Zhang A."/>
        </authorList>
    </citation>
    <scope>NUCLEOTIDE SEQUENCE</scope>
    <source>
        <strain evidence="6">XHP0097</strain>
    </source>
</reference>
<keyword evidence="7" id="KW-1185">Reference proteome</keyword>
<dbReference type="InterPro" id="IPR006913">
    <property type="entry name" value="CENP-V/GFA"/>
</dbReference>